<sequence>MKERLPINEDPKRKWVLLGIPLCFVLGVVELQRAFDGNRRSWVYVFEWPFFGIFIYYMYWKLSQPIPDWENEDNKNPKRELEE</sequence>
<name>A0A6J6P6F2_9ZZZZ</name>
<feature type="transmembrane region" description="Helical" evidence="1">
    <location>
        <begin position="41"/>
        <end position="59"/>
    </location>
</feature>
<proteinExistence type="predicted"/>
<dbReference type="AlphaFoldDB" id="A0A6J6P6F2"/>
<reference evidence="2" key="1">
    <citation type="submission" date="2020-05" db="EMBL/GenBank/DDBJ databases">
        <authorList>
            <person name="Chiriac C."/>
            <person name="Salcher M."/>
            <person name="Ghai R."/>
            <person name="Kavagutti S V."/>
        </authorList>
    </citation>
    <scope>NUCLEOTIDE SEQUENCE</scope>
</reference>
<evidence type="ECO:0000256" key="1">
    <source>
        <dbReference type="SAM" id="Phobius"/>
    </source>
</evidence>
<keyword evidence="1" id="KW-1133">Transmembrane helix</keyword>
<protein>
    <submittedName>
        <fullName evidence="2">Unannotated protein</fullName>
    </submittedName>
</protein>
<keyword evidence="1" id="KW-0472">Membrane</keyword>
<keyword evidence="1" id="KW-0812">Transmembrane</keyword>
<evidence type="ECO:0000313" key="2">
    <source>
        <dbReference type="EMBL" id="CAB4694981.1"/>
    </source>
</evidence>
<dbReference type="EMBL" id="CAEZXQ010000087">
    <property type="protein sequence ID" value="CAB4694981.1"/>
    <property type="molecule type" value="Genomic_DNA"/>
</dbReference>
<organism evidence="2">
    <name type="scientific">freshwater metagenome</name>
    <dbReference type="NCBI Taxonomy" id="449393"/>
    <lineage>
        <taxon>unclassified sequences</taxon>
        <taxon>metagenomes</taxon>
        <taxon>ecological metagenomes</taxon>
    </lineage>
</organism>
<accession>A0A6J6P6F2</accession>
<gene>
    <name evidence="2" type="ORF">UFOPK2576_00625</name>
</gene>